<reference evidence="2" key="1">
    <citation type="submission" date="2014-05" db="EMBL/GenBank/DDBJ databases">
        <title>ATOL: Assembling a taxonomically balanced genome-scale reconstruction of the evolutionary history of the Enterobacteriaceae.</title>
        <authorList>
            <person name="Plunkett G. III"/>
            <person name="Neeno-Eckwall E.C."/>
            <person name="Glasner J.D."/>
            <person name="Perna N.T."/>
        </authorList>
    </citation>
    <scope>NUCLEOTIDE SEQUENCE [LARGE SCALE GENOMIC DNA]</scope>
    <source>
        <strain evidence="2">ATCC 49490</strain>
    </source>
</reference>
<dbReference type="Proteomes" id="UP000028630">
    <property type="component" value="Unassembled WGS sequence"/>
</dbReference>
<evidence type="ECO:0000313" key="2">
    <source>
        <dbReference type="Proteomes" id="UP000028630"/>
    </source>
</evidence>
<dbReference type="OrthoDB" id="6629434at2"/>
<dbReference type="EMBL" id="JMTB01000039">
    <property type="protein sequence ID" value="KFC09465.1"/>
    <property type="molecule type" value="Genomic_DNA"/>
</dbReference>
<evidence type="ECO:0000313" key="1">
    <source>
        <dbReference type="EMBL" id="KFC09465.1"/>
    </source>
</evidence>
<protein>
    <submittedName>
        <fullName evidence="1">Uncharacterized protein</fullName>
    </submittedName>
</protein>
<dbReference type="AlphaFoldDB" id="A0A085AGX0"/>
<organism evidence="1 2">
    <name type="scientific">Trabulsiella guamensis ATCC 49490</name>
    <dbReference type="NCBI Taxonomy" id="1005994"/>
    <lineage>
        <taxon>Bacteria</taxon>
        <taxon>Pseudomonadati</taxon>
        <taxon>Pseudomonadota</taxon>
        <taxon>Gammaproteobacteria</taxon>
        <taxon>Enterobacterales</taxon>
        <taxon>Enterobacteriaceae</taxon>
        <taxon>Trabulsiella</taxon>
    </lineage>
</organism>
<dbReference type="RefSeq" id="WP_038154427.1">
    <property type="nucleotide sequence ID" value="NZ_JMTB01000039.1"/>
</dbReference>
<proteinExistence type="predicted"/>
<name>A0A085AGX0_9ENTR</name>
<accession>A0A085AGX0</accession>
<sequence length="63" mass="7656">MKKKIIQRRINKNQYVNPEHIVKVDWLSHDEVFVIQIVTGERITLDKEESHDLMDYFDFKNPL</sequence>
<gene>
    <name evidence="1" type="ORF">GTGU_00843</name>
</gene>
<comment type="caution">
    <text evidence="1">The sequence shown here is derived from an EMBL/GenBank/DDBJ whole genome shotgun (WGS) entry which is preliminary data.</text>
</comment>
<keyword evidence="2" id="KW-1185">Reference proteome</keyword>